<protein>
    <recommendedName>
        <fullName evidence="1">Recombinase domain-containing protein</fullName>
    </recommendedName>
</protein>
<dbReference type="PANTHER" id="PTHR30461:SF23">
    <property type="entry name" value="DNA RECOMBINASE-RELATED"/>
    <property type="match status" value="1"/>
</dbReference>
<sequence length="394" mass="45564">MLNIAFGQSKYYVDNLSENVARGMRQKIRNGVWPSQAPTGYTNNPKTRGIDLDPVTSRLVHKSYEMFASGVYTYSDIARFLAKHGIVRKDGRPVVLTKIKHILSNKFYIGLLEYKGEYHDGTQELFIPKELFQRVQRIIKERDHTCKKSHRLPFTGLIRCKSCNGAITAEQHHKYYRTTGNHATYTYYRCTRKIRPCREPEITGVDMEAQLREVVASVAIPERFGDIWSRELAKDEQSEKILATTKIQNIEVDLAQIDQKQNTLLDSYLDGIVDKESYQAKKSQLYDHKLKLNEDLEVVRANGAEWIEPLRELIMCALQAHKIAREKNNSEELSFFAKRIGLNFFLSERRLTCELKRGYTALPANRRAWRAELQNWPECKIVDSGGLEPPTFPM</sequence>
<dbReference type="Pfam" id="PF13408">
    <property type="entry name" value="Zn_ribbon_recom"/>
    <property type="match status" value="1"/>
</dbReference>
<dbReference type="InterPro" id="IPR025827">
    <property type="entry name" value="Zn_ribbon_recom_dom"/>
</dbReference>
<dbReference type="AlphaFoldDB" id="A0A2M8KVK3"/>
<comment type="caution">
    <text evidence="2">The sequence shown here is derived from an EMBL/GenBank/DDBJ whole genome shotgun (WGS) entry which is preliminary data.</text>
</comment>
<dbReference type="Pfam" id="PF07508">
    <property type="entry name" value="Recombinase"/>
    <property type="match status" value="1"/>
</dbReference>
<reference evidence="3" key="1">
    <citation type="submission" date="2017-09" db="EMBL/GenBank/DDBJ databases">
        <title>Depth-based differentiation of microbial function through sediment-hosted aquifers and enrichment of novel symbionts in the deep terrestrial subsurface.</title>
        <authorList>
            <person name="Probst A.J."/>
            <person name="Ladd B."/>
            <person name="Jarett J.K."/>
            <person name="Geller-Mcgrath D.E."/>
            <person name="Sieber C.M.K."/>
            <person name="Emerson J.B."/>
            <person name="Anantharaman K."/>
            <person name="Thomas B.C."/>
            <person name="Malmstrom R."/>
            <person name="Stieglmeier M."/>
            <person name="Klingl A."/>
            <person name="Woyke T."/>
            <person name="Ryan C.M."/>
            <person name="Banfield J.F."/>
        </authorList>
    </citation>
    <scope>NUCLEOTIDE SEQUENCE [LARGE SCALE GENOMIC DNA]</scope>
</reference>
<gene>
    <name evidence="2" type="ORF">COU89_00645</name>
</gene>
<dbReference type="GO" id="GO:0003677">
    <property type="term" value="F:DNA binding"/>
    <property type="evidence" value="ECO:0007669"/>
    <property type="project" value="InterPro"/>
</dbReference>
<dbReference type="InterPro" id="IPR011109">
    <property type="entry name" value="DNA_bind_recombinase_dom"/>
</dbReference>
<dbReference type="Gene3D" id="3.90.1750.20">
    <property type="entry name" value="Putative Large Serine Recombinase, Chain B, Domain 2"/>
    <property type="match status" value="1"/>
</dbReference>
<dbReference type="EMBL" id="PFEE01000013">
    <property type="protein sequence ID" value="PJE63930.1"/>
    <property type="molecule type" value="Genomic_DNA"/>
</dbReference>
<accession>A0A2M8KVK3</accession>
<dbReference type="InterPro" id="IPR050639">
    <property type="entry name" value="SSR_resolvase"/>
</dbReference>
<proteinExistence type="predicted"/>
<dbReference type="Proteomes" id="UP000231569">
    <property type="component" value="Unassembled WGS sequence"/>
</dbReference>
<name>A0A2M8KVK3_9BACT</name>
<dbReference type="PROSITE" id="PS51737">
    <property type="entry name" value="RECOMBINASE_DNA_BIND"/>
    <property type="match status" value="1"/>
</dbReference>
<evidence type="ECO:0000313" key="2">
    <source>
        <dbReference type="EMBL" id="PJE63930.1"/>
    </source>
</evidence>
<dbReference type="PANTHER" id="PTHR30461">
    <property type="entry name" value="DNA-INVERTASE FROM LAMBDOID PROPHAGE"/>
    <property type="match status" value="1"/>
</dbReference>
<evidence type="ECO:0000313" key="3">
    <source>
        <dbReference type="Proteomes" id="UP000231569"/>
    </source>
</evidence>
<dbReference type="GO" id="GO:0000150">
    <property type="term" value="F:DNA strand exchange activity"/>
    <property type="evidence" value="ECO:0007669"/>
    <property type="project" value="InterPro"/>
</dbReference>
<evidence type="ECO:0000259" key="1">
    <source>
        <dbReference type="PROSITE" id="PS51737"/>
    </source>
</evidence>
<organism evidence="2 3">
    <name type="scientific">Candidatus Roizmanbacteria bacterium CG10_big_fil_rev_8_21_14_0_10_45_7</name>
    <dbReference type="NCBI Taxonomy" id="1974854"/>
    <lineage>
        <taxon>Bacteria</taxon>
        <taxon>Candidatus Roizmaniibacteriota</taxon>
    </lineage>
</organism>
<dbReference type="InterPro" id="IPR038109">
    <property type="entry name" value="DNA_bind_recomb_sf"/>
</dbReference>
<feature type="domain" description="Recombinase" evidence="1">
    <location>
        <begin position="38"/>
        <end position="145"/>
    </location>
</feature>